<dbReference type="PROSITE" id="PS00195">
    <property type="entry name" value="GLUTAREDOXIN_1"/>
    <property type="match status" value="1"/>
</dbReference>
<dbReference type="Gene3D" id="3.40.30.10">
    <property type="entry name" value="Glutaredoxin"/>
    <property type="match status" value="1"/>
</dbReference>
<dbReference type="InterPro" id="IPR002109">
    <property type="entry name" value="Glutaredoxin"/>
</dbReference>
<dbReference type="Pfam" id="PF00462">
    <property type="entry name" value="Glutaredoxin"/>
    <property type="match status" value="1"/>
</dbReference>
<dbReference type="InterPro" id="IPR011900">
    <property type="entry name" value="GRX_bact"/>
</dbReference>
<dbReference type="InterPro" id="IPR011767">
    <property type="entry name" value="GLR_AS"/>
</dbReference>
<evidence type="ECO:0000256" key="2">
    <source>
        <dbReference type="ARBA" id="ARBA00022448"/>
    </source>
</evidence>
<evidence type="ECO:0000256" key="5">
    <source>
        <dbReference type="ARBA" id="ARBA00023284"/>
    </source>
</evidence>
<dbReference type="PANTHER" id="PTHR46679:SF1">
    <property type="entry name" value="GLUTAREDOXIN-2, MITOCHONDRIAL"/>
    <property type="match status" value="1"/>
</dbReference>
<dbReference type="InterPro" id="IPR014025">
    <property type="entry name" value="Glutaredoxin_subgr"/>
</dbReference>
<dbReference type="GO" id="GO:0045454">
    <property type="term" value="P:cell redox homeostasis"/>
    <property type="evidence" value="ECO:0007669"/>
    <property type="project" value="InterPro"/>
</dbReference>
<dbReference type="NCBIfam" id="TIGR02181">
    <property type="entry name" value="GRX_bact"/>
    <property type="match status" value="1"/>
</dbReference>
<evidence type="ECO:0000256" key="1">
    <source>
        <dbReference type="ARBA" id="ARBA00007787"/>
    </source>
</evidence>
<dbReference type="CDD" id="cd03418">
    <property type="entry name" value="GRX_GRXb_1_3_like"/>
    <property type="match status" value="1"/>
</dbReference>
<dbReference type="PROSITE" id="PS51354">
    <property type="entry name" value="GLUTAREDOXIN_2"/>
    <property type="match status" value="1"/>
</dbReference>
<dbReference type="GO" id="GO:0015038">
    <property type="term" value="F:glutathione disulfide oxidoreductase activity"/>
    <property type="evidence" value="ECO:0007669"/>
    <property type="project" value="UniProtKB-UniRule"/>
</dbReference>
<keyword evidence="5 6" id="KW-0676">Redox-active center</keyword>
<dbReference type="GO" id="GO:0015035">
    <property type="term" value="F:protein-disulfide reductase activity"/>
    <property type="evidence" value="ECO:0007669"/>
    <property type="project" value="TreeGrafter"/>
</dbReference>
<evidence type="ECO:0000256" key="3">
    <source>
        <dbReference type="ARBA" id="ARBA00022982"/>
    </source>
</evidence>
<keyword evidence="3 6" id="KW-0249">Electron transport</keyword>
<organism evidence="8">
    <name type="scientific">Leucothrix mucor</name>
    <dbReference type="NCBI Taxonomy" id="45248"/>
    <lineage>
        <taxon>Bacteria</taxon>
        <taxon>Pseudomonadati</taxon>
        <taxon>Pseudomonadota</taxon>
        <taxon>Gammaproteobacteria</taxon>
        <taxon>Thiotrichales</taxon>
        <taxon>Thiotrichaceae</taxon>
        <taxon>Leucothrix</taxon>
    </lineage>
</organism>
<dbReference type="PANTHER" id="PTHR46679">
    <property type="match status" value="1"/>
</dbReference>
<gene>
    <name evidence="8" type="primary">grxC</name>
    <name evidence="8" type="ORF">ENJ51_05900</name>
</gene>
<dbReference type="PRINTS" id="PR00160">
    <property type="entry name" value="GLUTAREDOXIN"/>
</dbReference>
<feature type="domain" description="GST N-terminal" evidence="7">
    <location>
        <begin position="3"/>
        <end position="87"/>
    </location>
</feature>
<dbReference type="InterPro" id="IPR004045">
    <property type="entry name" value="Glutathione_S-Trfase_N"/>
</dbReference>
<name>A0A7V2WV03_LEUMU</name>
<comment type="function">
    <text evidence="6">Has a glutathione-disulfide oxidoreductase activity in the presence of NADPH and glutathione reductase. Reduces low molecular weight disulfides and proteins.</text>
</comment>
<dbReference type="EMBL" id="DRMS01000224">
    <property type="protein sequence ID" value="HFC92329.1"/>
    <property type="molecule type" value="Genomic_DNA"/>
</dbReference>
<proteinExistence type="inferred from homology"/>
<keyword evidence="2 6" id="KW-0813">Transport</keyword>
<comment type="caution">
    <text evidence="8">The sequence shown here is derived from an EMBL/GenBank/DDBJ whole genome shotgun (WGS) entry which is preliminary data.</text>
</comment>
<dbReference type="PROSITE" id="PS50404">
    <property type="entry name" value="GST_NTER"/>
    <property type="match status" value="1"/>
</dbReference>
<dbReference type="SUPFAM" id="SSF52833">
    <property type="entry name" value="Thioredoxin-like"/>
    <property type="match status" value="1"/>
</dbReference>
<evidence type="ECO:0000313" key="8">
    <source>
        <dbReference type="EMBL" id="HFC92329.1"/>
    </source>
</evidence>
<dbReference type="InterPro" id="IPR036249">
    <property type="entry name" value="Thioredoxin-like_sf"/>
</dbReference>
<evidence type="ECO:0000256" key="4">
    <source>
        <dbReference type="ARBA" id="ARBA00023157"/>
    </source>
</evidence>
<sequence length="87" mass="10098">MQADVIMYSTRFCPYCMRARKLLKNKNIEYKEILLGFDKSLREEMEQKSGRTSVPQIFINGQGIGGYDDMVQLNMDGQLDTLLIKEK</sequence>
<evidence type="ECO:0000259" key="7">
    <source>
        <dbReference type="PROSITE" id="PS50404"/>
    </source>
</evidence>
<protein>
    <recommendedName>
        <fullName evidence="6">Glutaredoxin</fullName>
    </recommendedName>
</protein>
<evidence type="ECO:0000256" key="6">
    <source>
        <dbReference type="RuleBase" id="RU364065"/>
    </source>
</evidence>
<comment type="similarity">
    <text evidence="1 6">Belongs to the glutaredoxin family.</text>
</comment>
<dbReference type="AlphaFoldDB" id="A0A7V2WV03"/>
<reference evidence="8" key="1">
    <citation type="journal article" date="2020" name="mSystems">
        <title>Genome- and Community-Level Interaction Insights into Carbon Utilization and Element Cycling Functions of Hydrothermarchaeota in Hydrothermal Sediment.</title>
        <authorList>
            <person name="Zhou Z."/>
            <person name="Liu Y."/>
            <person name="Xu W."/>
            <person name="Pan J."/>
            <person name="Luo Z.H."/>
            <person name="Li M."/>
        </authorList>
    </citation>
    <scope>NUCLEOTIDE SEQUENCE [LARGE SCALE GENOMIC DNA]</scope>
    <source>
        <strain evidence="8">HyVt-493</strain>
    </source>
</reference>
<accession>A0A7V2WV03</accession>
<keyword evidence="6" id="KW-0963">Cytoplasm</keyword>
<keyword evidence="4" id="KW-1015">Disulfide bond</keyword>
<dbReference type="Proteomes" id="UP000885750">
    <property type="component" value="Unassembled WGS sequence"/>
</dbReference>